<dbReference type="RefSeq" id="WP_369210553.1">
    <property type="nucleotide sequence ID" value="NZ_JBFNXQ010000164.1"/>
</dbReference>
<dbReference type="EMBL" id="JBFNXQ010000164">
    <property type="protein sequence ID" value="MEX5721760.1"/>
    <property type="molecule type" value="Genomic_DNA"/>
</dbReference>
<comment type="caution">
    <text evidence="2">The sequence shown here is derived from an EMBL/GenBank/DDBJ whole genome shotgun (WGS) entry which is preliminary data.</text>
</comment>
<keyword evidence="1" id="KW-1133">Transmembrane helix</keyword>
<dbReference type="Proteomes" id="UP001560045">
    <property type="component" value="Unassembled WGS sequence"/>
</dbReference>
<keyword evidence="1" id="KW-0812">Transmembrane</keyword>
<sequence>MTATTTPPARWARAALPWSWLASAAVVGVLGYLLAAVSDWSHERTAGGLLLGVAVLGLVAAALTRRGTPQARRSSLIASAAVAAGGLAAGVVATGGPAGAGDLGLVAGVPLVCAGVTALLALRARS</sequence>
<evidence type="ECO:0000313" key="3">
    <source>
        <dbReference type="Proteomes" id="UP001560045"/>
    </source>
</evidence>
<organism evidence="2 3">
    <name type="scientific">Geodermatophilus maliterrae</name>
    <dbReference type="NCBI Taxonomy" id="3162531"/>
    <lineage>
        <taxon>Bacteria</taxon>
        <taxon>Bacillati</taxon>
        <taxon>Actinomycetota</taxon>
        <taxon>Actinomycetes</taxon>
        <taxon>Geodermatophilales</taxon>
        <taxon>Geodermatophilaceae</taxon>
        <taxon>Geodermatophilus</taxon>
    </lineage>
</organism>
<feature type="transmembrane region" description="Helical" evidence="1">
    <location>
        <begin position="76"/>
        <end position="97"/>
    </location>
</feature>
<feature type="transmembrane region" description="Helical" evidence="1">
    <location>
        <begin position="46"/>
        <end position="64"/>
    </location>
</feature>
<keyword evidence="3" id="KW-1185">Reference proteome</keyword>
<feature type="transmembrane region" description="Helical" evidence="1">
    <location>
        <begin position="103"/>
        <end position="122"/>
    </location>
</feature>
<reference evidence="2 3" key="1">
    <citation type="submission" date="2024-06" db="EMBL/GenBank/DDBJ databases">
        <title>Draft genome sequence of Geodermatophilus badlandi, a novel member of the Geodermatophilaceae isolated from badland sedimentary rocks in the Red desert, Wyoming, USA.</title>
        <authorList>
            <person name="Ben Tekaya S."/>
            <person name="Nouioui I."/>
            <person name="Flores G.M."/>
            <person name="Shaal M.N."/>
            <person name="Bredoire F."/>
            <person name="Basile F."/>
            <person name="Van Diepen L."/>
            <person name="Ward N.L."/>
        </authorList>
    </citation>
    <scope>NUCLEOTIDE SEQUENCE [LARGE SCALE GENOMIC DNA]</scope>
    <source>
        <strain evidence="2 3">WL48A</strain>
    </source>
</reference>
<evidence type="ECO:0000256" key="1">
    <source>
        <dbReference type="SAM" id="Phobius"/>
    </source>
</evidence>
<proteinExistence type="predicted"/>
<gene>
    <name evidence="2" type="ORF">ABQ292_25760</name>
</gene>
<accession>A0ABV3XPU5</accession>
<protein>
    <submittedName>
        <fullName evidence="2">Uncharacterized protein</fullName>
    </submittedName>
</protein>
<evidence type="ECO:0000313" key="2">
    <source>
        <dbReference type="EMBL" id="MEX5721760.1"/>
    </source>
</evidence>
<keyword evidence="1" id="KW-0472">Membrane</keyword>
<feature type="transmembrane region" description="Helical" evidence="1">
    <location>
        <begin position="12"/>
        <end position="34"/>
    </location>
</feature>
<name>A0ABV3XPU5_9ACTN</name>